<dbReference type="InterPro" id="IPR025558">
    <property type="entry name" value="DUF4283"/>
</dbReference>
<feature type="compositionally biased region" description="Low complexity" evidence="1">
    <location>
        <begin position="451"/>
        <end position="466"/>
    </location>
</feature>
<keyword evidence="3" id="KW-0378">Hydrolase</keyword>
<dbReference type="PANTHER" id="PTHR33116:SF80">
    <property type="entry name" value="REVERSE TRANSCRIPTASE ZINC-BINDING DOMAIN-CONTAINING PROTEIN"/>
    <property type="match status" value="1"/>
</dbReference>
<dbReference type="CDD" id="cd01650">
    <property type="entry name" value="RT_nLTR_like"/>
    <property type="match status" value="1"/>
</dbReference>
<keyword evidence="4" id="KW-1185">Reference proteome</keyword>
<dbReference type="Pfam" id="PF00078">
    <property type="entry name" value="RVT_1"/>
    <property type="match status" value="1"/>
</dbReference>
<name>A0A8T2CMZ8_ARASU</name>
<evidence type="ECO:0000256" key="1">
    <source>
        <dbReference type="SAM" id="MobiDB-lite"/>
    </source>
</evidence>
<keyword evidence="3" id="KW-0255">Endonuclease</keyword>
<proteinExistence type="predicted"/>
<dbReference type="Pfam" id="PF14111">
    <property type="entry name" value="DUF4283"/>
    <property type="match status" value="1"/>
</dbReference>
<dbReference type="PROSITE" id="PS50878">
    <property type="entry name" value="RT_POL"/>
    <property type="match status" value="1"/>
</dbReference>
<feature type="compositionally biased region" description="Acidic residues" evidence="1">
    <location>
        <begin position="484"/>
        <end position="500"/>
    </location>
</feature>
<feature type="compositionally biased region" description="Basic residues" evidence="1">
    <location>
        <begin position="1"/>
        <end position="21"/>
    </location>
</feature>
<dbReference type="Pfam" id="PF13966">
    <property type="entry name" value="zf-RVT"/>
    <property type="match status" value="1"/>
</dbReference>
<dbReference type="Proteomes" id="UP000694251">
    <property type="component" value="Chromosome 6"/>
</dbReference>
<dbReference type="PANTHER" id="PTHR33116">
    <property type="entry name" value="REVERSE TRANSCRIPTASE ZINC-BINDING DOMAIN-CONTAINING PROTEIN-RELATED-RELATED"/>
    <property type="match status" value="1"/>
</dbReference>
<feature type="region of interest" description="Disordered" evidence="1">
    <location>
        <begin position="1"/>
        <end position="43"/>
    </location>
</feature>
<reference evidence="3 4" key="1">
    <citation type="submission" date="2020-12" db="EMBL/GenBank/DDBJ databases">
        <title>Concerted genomic and epigenomic changes stabilize Arabidopsis allopolyploids.</title>
        <authorList>
            <person name="Chen Z."/>
        </authorList>
    </citation>
    <scope>NUCLEOTIDE SEQUENCE [LARGE SCALE GENOMIC DNA]</scope>
    <source>
        <strain evidence="3">As9502</strain>
        <tissue evidence="3">Leaf</tissue>
    </source>
</reference>
<feature type="compositionally biased region" description="Low complexity" evidence="1">
    <location>
        <begin position="28"/>
        <end position="43"/>
    </location>
</feature>
<comment type="caution">
    <text evidence="3">The sequence shown here is derived from an EMBL/GenBank/DDBJ whole genome shotgun (WGS) entry which is preliminary data.</text>
</comment>
<gene>
    <name evidence="3" type="ORF">ISN44_As06g038900</name>
</gene>
<dbReference type="Pfam" id="PF03372">
    <property type="entry name" value="Exo_endo_phos"/>
    <property type="match status" value="1"/>
</dbReference>
<accession>A0A8T2CMZ8</accession>
<protein>
    <submittedName>
        <fullName evidence="3">Endonuclease/exonuclease/phosphatase superfamily</fullName>
    </submittedName>
</protein>
<keyword evidence="3" id="KW-0540">Nuclease</keyword>
<evidence type="ECO:0000313" key="3">
    <source>
        <dbReference type="EMBL" id="KAG7599716.1"/>
    </source>
</evidence>
<dbReference type="OrthoDB" id="1609566at2759"/>
<dbReference type="InterPro" id="IPR026960">
    <property type="entry name" value="RVT-Znf"/>
</dbReference>
<evidence type="ECO:0000259" key="2">
    <source>
        <dbReference type="PROSITE" id="PS50878"/>
    </source>
</evidence>
<feature type="region of interest" description="Disordered" evidence="1">
    <location>
        <begin position="447"/>
        <end position="504"/>
    </location>
</feature>
<dbReference type="GO" id="GO:0004519">
    <property type="term" value="F:endonuclease activity"/>
    <property type="evidence" value="ECO:0007669"/>
    <property type="project" value="UniProtKB-KW"/>
</dbReference>
<feature type="domain" description="Reverse transcriptase" evidence="2">
    <location>
        <begin position="990"/>
        <end position="1267"/>
    </location>
</feature>
<dbReference type="InterPro" id="IPR000477">
    <property type="entry name" value="RT_dom"/>
</dbReference>
<sequence>MAKNKSKKKSPKKSPSSKHVHSLPVTDPLSLGSSSDPASSVPPLVEKDAKVDLSLIDRAISVVVVSDLGRDSEIPNSDLISKSTKVAKVTDLVSKAVIKEAVAAVSAPLTTAPPPAKAASAANPVSKPVTMVSPDDSWTDLVKGQANKLQKKGESFILPSGEACVKIPNEIIERNRTSWEYFVLGQFYSDAPSIGTLHSIANGIWSKQHRDITVSKMEGNAFLFRIPNAYTRNRVINQRLWSIEGQTMFVAKWEPGVIPAKPELTSAPIWLELRNVPLQFFHEEGLERIAGLVGQPKFLHPSTANKTNLDVAKVFTIIDPRKPLPEAVNVQFDSGEIRRVQVASPWMPPICSHCKEVGHSIKRCKAAPISCSLCNSTSHGKDQCSRAQPVVNKKKARLERAKKAAAAGFPQQGGEWIPKSQLLEKEKAVVSAQVVPADQLQEKALISNSQLPGESSKLPGPPSLLSNRVEATDKGKGILSDQGSEVEEDSSDVDSDDSKEEGELRDVDDGFTKVVHRRGFKKWFKANQPYFGSLTETHVQHAKQKKFLNELLPGWFFEGNYEFSELGKIWIMWHPSVKLKILFKSLQMVTCEVVLPTYKFPFVISFVYASNEDSMRALLWQELVTISADTQVTGKPWAVLGDFNQSLNPHDHSAPTSLNVDSRTRAFRNCLLDSGLSDLTYRGCTYTWWNKRGVNPIAKKIDRILVSNDWELSFSSSFGLFGEPDFSDHSSCGIILDPAIKRQKKPFKFYNMLLKHQDFLPLIQESWYSISVVGSDMFRVSSKLKELKKVIREFSKNNFSDLEKRVEEAHVKVMDIQKRLLSSPNQSLALEEIEAHRCWQVLVLAEEAFFYQRSRVCWLKDGDLNTAYFHRMTKSRQSSNHIHFLVDPNGVQIDSQDDISSYCAQYFETLLGGNVEQTMFVQEDINNLLDFKCSSSQSAALDRNFSNEEIRSAFFSLPKNKCSGPDGFTAEFFTACWSVVGAEVTLAVAEFFSSGKLLKQWNATTIVLIPKTVNASRPQDFRPISLLNTVYKVVARLLAGRLQKLLPNFICHSQTAFLPGRLLAENVLLASEIIQGYGRSNKESKAMLKVDIRKAFDSVKWDFIISILHGMGMPRKFISLIFECISSASFTVSVNGVSSGFFKSTKGLRQGDPMSPYLFVLAMEVFSRLLKSRYQSGLIYYHPRTDALEISHLMFADDVMVFFDGSTNSLHGISETMDVFASWSGLHMNQEKTELFHSGLNQSEAASIARFGFPIGSLPIRYLGLPLMSRKLRIDEYAPLLDKIVGRFKSWAVMSLSFAGRAQLINSVIAGTVNFWISTFVLPKGCIKKIESLCARFLWAGNIDKPKVGKVAWTTVCLPKKEGGLGLRSFSAWNATLCLRLIWLLFSGSGSLWVAWQRLHHIRGKNFWALEKRTTDSWLWKSILKLRHLAWRFLRCDVGNGDTASFWYDVWTPLGPLINYIGVTGPSTLRIPINATVSAACNDRGWLIPHARSDEVLNLQVVLTSMPIPSSCTMEDSYGWYIDDVKCKGFSSAKTWSVLRPSDSKKDWYNTVWFKGSTPKHAFLMWITQLDRLPTRMRLVSWGMNIPKECCLCNAHDETRDHLLLSCSFSMELWASAFSRLGMHHTVFLSWPALLSWAKCTSTRAPSLLRKLVGHAIVYGIWKQRNNLLHNQLLIPASTVFKEVDRIVRNSITARRSRKKFANLMQLWLY</sequence>
<evidence type="ECO:0000313" key="4">
    <source>
        <dbReference type="Proteomes" id="UP000694251"/>
    </source>
</evidence>
<dbReference type="EMBL" id="JAEFBJ010000006">
    <property type="protein sequence ID" value="KAG7599716.1"/>
    <property type="molecule type" value="Genomic_DNA"/>
</dbReference>
<organism evidence="3 4">
    <name type="scientific">Arabidopsis suecica</name>
    <name type="common">Swedish thale-cress</name>
    <name type="synonym">Cardaminopsis suecica</name>
    <dbReference type="NCBI Taxonomy" id="45249"/>
    <lineage>
        <taxon>Eukaryota</taxon>
        <taxon>Viridiplantae</taxon>
        <taxon>Streptophyta</taxon>
        <taxon>Embryophyta</taxon>
        <taxon>Tracheophyta</taxon>
        <taxon>Spermatophyta</taxon>
        <taxon>Magnoliopsida</taxon>
        <taxon>eudicotyledons</taxon>
        <taxon>Gunneridae</taxon>
        <taxon>Pentapetalae</taxon>
        <taxon>rosids</taxon>
        <taxon>malvids</taxon>
        <taxon>Brassicales</taxon>
        <taxon>Brassicaceae</taxon>
        <taxon>Camelineae</taxon>
        <taxon>Arabidopsis</taxon>
    </lineage>
</organism>
<dbReference type="InterPro" id="IPR005135">
    <property type="entry name" value="Endo/exonuclease/phosphatase"/>
</dbReference>